<dbReference type="PANTHER" id="PTHR15090">
    <property type="entry name" value="SEQUESTOSOME 1-RELATED"/>
    <property type="match status" value="1"/>
</dbReference>
<dbReference type="GO" id="GO:0000423">
    <property type="term" value="P:mitophagy"/>
    <property type="evidence" value="ECO:0007669"/>
    <property type="project" value="TreeGrafter"/>
</dbReference>
<evidence type="ECO:0000313" key="8">
    <source>
        <dbReference type="Proteomes" id="UP000663828"/>
    </source>
</evidence>
<evidence type="ECO:0000256" key="4">
    <source>
        <dbReference type="PROSITE-ProRule" id="PRU00228"/>
    </source>
</evidence>
<dbReference type="GO" id="GO:0005080">
    <property type="term" value="F:protein kinase C binding"/>
    <property type="evidence" value="ECO:0007669"/>
    <property type="project" value="TreeGrafter"/>
</dbReference>
<dbReference type="InterPro" id="IPR043145">
    <property type="entry name" value="Znf_ZZ_sf"/>
</dbReference>
<evidence type="ECO:0000256" key="1">
    <source>
        <dbReference type="ARBA" id="ARBA00022723"/>
    </source>
</evidence>
<proteinExistence type="predicted"/>
<keyword evidence="2 4" id="KW-0863">Zinc-finger</keyword>
<dbReference type="InterPro" id="IPR052260">
    <property type="entry name" value="Autophagy_Rcpt_SigReg"/>
</dbReference>
<evidence type="ECO:0000256" key="5">
    <source>
        <dbReference type="SAM" id="Coils"/>
    </source>
</evidence>
<protein>
    <recommendedName>
        <fullName evidence="6">ZZ-type domain-containing protein</fullName>
    </recommendedName>
</protein>
<evidence type="ECO:0000256" key="2">
    <source>
        <dbReference type="ARBA" id="ARBA00022771"/>
    </source>
</evidence>
<reference evidence="7" key="1">
    <citation type="submission" date="2021-02" db="EMBL/GenBank/DDBJ databases">
        <authorList>
            <person name="Nowell W R."/>
        </authorList>
    </citation>
    <scope>NUCLEOTIDE SEQUENCE</scope>
</reference>
<dbReference type="InterPro" id="IPR000433">
    <property type="entry name" value="Znf_ZZ"/>
</dbReference>
<accession>A0A815PBR5</accession>
<dbReference type="GO" id="GO:0008270">
    <property type="term" value="F:zinc ion binding"/>
    <property type="evidence" value="ECO:0007669"/>
    <property type="project" value="UniProtKB-KW"/>
</dbReference>
<dbReference type="Pfam" id="PF00569">
    <property type="entry name" value="ZZ"/>
    <property type="match status" value="1"/>
</dbReference>
<feature type="coiled-coil region" evidence="5">
    <location>
        <begin position="249"/>
        <end position="276"/>
    </location>
</feature>
<evidence type="ECO:0000313" key="7">
    <source>
        <dbReference type="EMBL" id="CAF1446821.1"/>
    </source>
</evidence>
<dbReference type="Gene3D" id="3.30.60.90">
    <property type="match status" value="1"/>
</dbReference>
<comment type="caution">
    <text evidence="7">The sequence shown here is derived from an EMBL/GenBank/DDBJ whole genome shotgun (WGS) entry which is preliminary data.</text>
</comment>
<dbReference type="GO" id="GO:0070530">
    <property type="term" value="F:K63-linked polyubiquitin modification-dependent protein binding"/>
    <property type="evidence" value="ECO:0007669"/>
    <property type="project" value="TreeGrafter"/>
</dbReference>
<gene>
    <name evidence="7" type="ORF">XAT740_LOCUS36639</name>
</gene>
<dbReference type="GO" id="GO:0016235">
    <property type="term" value="C:aggresome"/>
    <property type="evidence" value="ECO:0007669"/>
    <property type="project" value="TreeGrafter"/>
</dbReference>
<dbReference type="EMBL" id="CAJNOR010003779">
    <property type="protein sequence ID" value="CAF1446821.1"/>
    <property type="molecule type" value="Genomic_DNA"/>
</dbReference>
<dbReference type="Proteomes" id="UP000663828">
    <property type="component" value="Unassembled WGS sequence"/>
</dbReference>
<keyword evidence="8" id="KW-1185">Reference proteome</keyword>
<dbReference type="GO" id="GO:0044753">
    <property type="term" value="C:amphisome"/>
    <property type="evidence" value="ECO:0007669"/>
    <property type="project" value="TreeGrafter"/>
</dbReference>
<keyword evidence="5" id="KW-0175">Coiled coil</keyword>
<organism evidence="7 8">
    <name type="scientific">Adineta ricciae</name>
    <name type="common">Rotifer</name>
    <dbReference type="NCBI Taxonomy" id="249248"/>
    <lineage>
        <taxon>Eukaryota</taxon>
        <taxon>Metazoa</taxon>
        <taxon>Spiralia</taxon>
        <taxon>Gnathifera</taxon>
        <taxon>Rotifera</taxon>
        <taxon>Eurotatoria</taxon>
        <taxon>Bdelloidea</taxon>
        <taxon>Adinetida</taxon>
        <taxon>Adinetidae</taxon>
        <taxon>Adineta</taxon>
    </lineage>
</organism>
<dbReference type="SMART" id="SM00291">
    <property type="entry name" value="ZnF_ZZ"/>
    <property type="match status" value="1"/>
</dbReference>
<evidence type="ECO:0000256" key="3">
    <source>
        <dbReference type="ARBA" id="ARBA00022833"/>
    </source>
</evidence>
<dbReference type="GO" id="GO:0007032">
    <property type="term" value="P:endosome organization"/>
    <property type="evidence" value="ECO:0007669"/>
    <property type="project" value="TreeGrafter"/>
</dbReference>
<keyword evidence="3" id="KW-0862">Zinc</keyword>
<dbReference type="GO" id="GO:0035973">
    <property type="term" value="P:aggrephagy"/>
    <property type="evidence" value="ECO:0007669"/>
    <property type="project" value="TreeGrafter"/>
</dbReference>
<dbReference type="PROSITE" id="PS50135">
    <property type="entry name" value="ZF_ZZ_2"/>
    <property type="match status" value="1"/>
</dbReference>
<dbReference type="SUPFAM" id="SSF57850">
    <property type="entry name" value="RING/U-box"/>
    <property type="match status" value="1"/>
</dbReference>
<feature type="domain" description="ZZ-type" evidence="6">
    <location>
        <begin position="163"/>
        <end position="214"/>
    </location>
</feature>
<sequence>MATICTSCGISIPSSLNIYKCRQCINHFVCQLCAAKDHHRAGVALHTFDEVFLKDIQSINDANTYTTSESVDFLSQRQTKTLSNVLSIFNNEGYLYSLLGYCYHCYSIIVTDKEPSFQCQQCPNFFEVCIQCITLMDTRHSSTHTFLKQSLSYWKNMAHNMYHLDIICDGCSRIGFNGKRYQCEECSPNYDLCENCFGKVHTHHKLKYIQNPLLHSLNQETLSRRTLALAERNGKNNRNRRDSLTGWTKSDAELVIQQAKQEKDNYNNRLQRIRAQNSADHTEYTRHLQNTVADNYQQFNWNYMSLW</sequence>
<evidence type="ECO:0000259" key="6">
    <source>
        <dbReference type="PROSITE" id="PS50135"/>
    </source>
</evidence>
<dbReference type="AlphaFoldDB" id="A0A815PBR5"/>
<dbReference type="PANTHER" id="PTHR15090:SF0">
    <property type="entry name" value="SEQUESTOSOME-1"/>
    <property type="match status" value="1"/>
</dbReference>
<keyword evidence="1" id="KW-0479">Metal-binding</keyword>
<name>A0A815PBR5_ADIRI</name>